<sequence length="259" mass="28958">MSQVKGYTVGDIKTEAAFTSEIVLNGSPTLQDFVNYQDKDRQIMVTRPGMYLKYLPHRYDDVNGQLLSGGAYLFDTHANAQDYWDWTTDKFEVGEPKTKFWDQPLFKSSKRFVWDVIGATNFKPVEVHAVGRFQRWSYARARNNTADALRAVFPALKKVAQGQGAASFWLLHHRGEKQIAIQLTFEKVEDGDGATVGQRSLHKVTSQPSLGELFPRGLDATNELDRTSLFIALWLPSSSSAGGVAQTHPMYPALPAVTV</sequence>
<name>A0A8H4PJX4_9HYPO</name>
<reference evidence="1 2" key="1">
    <citation type="submission" date="2020-01" db="EMBL/GenBank/DDBJ databases">
        <title>Identification and distribution of gene clusters putatively required for synthesis of sphingolipid metabolism inhibitors in phylogenetically diverse species of the filamentous fungus Fusarium.</title>
        <authorList>
            <person name="Kim H.-S."/>
            <person name="Busman M."/>
            <person name="Brown D.W."/>
            <person name="Divon H."/>
            <person name="Uhlig S."/>
            <person name="Proctor R.H."/>
        </authorList>
    </citation>
    <scope>NUCLEOTIDE SEQUENCE [LARGE SCALE GENOMIC DNA]</scope>
    <source>
        <strain evidence="1 2">NRRL 20459</strain>
    </source>
</reference>
<gene>
    <name evidence="1" type="ORF">FALBO_6911</name>
</gene>
<dbReference type="OrthoDB" id="3885040at2759"/>
<organism evidence="1 2">
    <name type="scientific">Fusarium albosuccineum</name>
    <dbReference type="NCBI Taxonomy" id="1237068"/>
    <lineage>
        <taxon>Eukaryota</taxon>
        <taxon>Fungi</taxon>
        <taxon>Dikarya</taxon>
        <taxon>Ascomycota</taxon>
        <taxon>Pezizomycotina</taxon>
        <taxon>Sordariomycetes</taxon>
        <taxon>Hypocreomycetidae</taxon>
        <taxon>Hypocreales</taxon>
        <taxon>Nectriaceae</taxon>
        <taxon>Fusarium</taxon>
        <taxon>Fusarium decemcellulare species complex</taxon>
    </lineage>
</organism>
<evidence type="ECO:0000313" key="2">
    <source>
        <dbReference type="Proteomes" id="UP000554235"/>
    </source>
</evidence>
<keyword evidence="2" id="KW-1185">Reference proteome</keyword>
<dbReference type="EMBL" id="JAADYS010000912">
    <property type="protein sequence ID" value="KAF4466232.1"/>
    <property type="molecule type" value="Genomic_DNA"/>
</dbReference>
<accession>A0A8H4PJX4</accession>
<evidence type="ECO:0000313" key="1">
    <source>
        <dbReference type="EMBL" id="KAF4466232.1"/>
    </source>
</evidence>
<dbReference type="Proteomes" id="UP000554235">
    <property type="component" value="Unassembled WGS sequence"/>
</dbReference>
<dbReference type="AlphaFoldDB" id="A0A8H4PJX4"/>
<comment type="caution">
    <text evidence="1">The sequence shown here is derived from an EMBL/GenBank/DDBJ whole genome shotgun (WGS) entry which is preliminary data.</text>
</comment>
<proteinExistence type="predicted"/>
<protein>
    <submittedName>
        <fullName evidence="1">Uncharacterized protein</fullName>
    </submittedName>
</protein>